<dbReference type="InterPro" id="IPR052582">
    <property type="entry name" value="tRNA-DUS-like"/>
</dbReference>
<organism evidence="7 8">
    <name type="scientific">Caenorhabditis japonica</name>
    <dbReference type="NCBI Taxonomy" id="281687"/>
    <lineage>
        <taxon>Eukaryota</taxon>
        <taxon>Metazoa</taxon>
        <taxon>Ecdysozoa</taxon>
        <taxon>Nematoda</taxon>
        <taxon>Chromadorea</taxon>
        <taxon>Rhabditida</taxon>
        <taxon>Rhabditina</taxon>
        <taxon>Rhabditomorpha</taxon>
        <taxon>Rhabditoidea</taxon>
        <taxon>Rhabditidae</taxon>
        <taxon>Peloderinae</taxon>
        <taxon>Caenorhabditis</taxon>
    </lineage>
</organism>
<reference evidence="7" key="2">
    <citation type="submission" date="2022-06" db="UniProtKB">
        <authorList>
            <consortium name="EnsemblMetazoa"/>
        </authorList>
    </citation>
    <scope>IDENTIFICATION</scope>
    <source>
        <strain evidence="7">DF5081</strain>
    </source>
</reference>
<dbReference type="Gene3D" id="1.10.10.60">
    <property type="entry name" value="Homeodomain-like"/>
    <property type="match status" value="1"/>
</dbReference>
<sequence length="419" mass="47439">MSELYSDKKILAPMVRACRTPLRVLCLMYGADLCYTEEIVDQKLIGATRTVNGCYRIGKYSIILYTEVLGTIDYCYGDEIILRLAPEEKGRCILQIGTNSGEKAAEVANGDDVAGIDVNMGCPKPFSIHCGMGAALLKETEKVKQILTSIKAVAIVPVSCKIRVLDNESDTLNLVREIEKCGVSAITVHGRRRDERQPDACRINEIREVARLITKIPVISNGFSAEINTFEDMEKWRSETETSSVMIARKALSTPSIFRKEGVLSKYKDIENFLELACKYDESYTMTKYVVQRMLGGDQEHDPRGRATVLSGSVLQICRAFGKDEVYENWKRERQRKQNKKRFRTDEFGILNVDISFPLIRVKIIQLISIIMGLASTLSEEKDQLDILIQLGFSILEMSRRINRSRCHWKDDQNDPLVA</sequence>
<name>A0A8R1I8Y2_CAEJA</name>
<keyword evidence="8" id="KW-1185">Reference proteome</keyword>
<proteinExistence type="predicted"/>
<accession>A0A8R1I8Y2</accession>
<dbReference type="InterPro" id="IPR035587">
    <property type="entry name" value="DUS-like_FMN-bd"/>
</dbReference>
<dbReference type="PROSITE" id="PS01136">
    <property type="entry name" value="UPF0034"/>
    <property type="match status" value="1"/>
</dbReference>
<dbReference type="InterPro" id="IPR013785">
    <property type="entry name" value="Aldolase_TIM"/>
</dbReference>
<keyword evidence="4" id="KW-0819">tRNA processing</keyword>
<keyword evidence="5" id="KW-0560">Oxidoreductase</keyword>
<evidence type="ECO:0000259" key="6">
    <source>
        <dbReference type="Pfam" id="PF01207"/>
    </source>
</evidence>
<feature type="domain" description="DUS-like FMN-binding" evidence="6">
    <location>
        <begin position="10"/>
        <end position="289"/>
    </location>
</feature>
<evidence type="ECO:0000313" key="8">
    <source>
        <dbReference type="Proteomes" id="UP000005237"/>
    </source>
</evidence>
<evidence type="ECO:0000313" key="7">
    <source>
        <dbReference type="EnsemblMetazoa" id="CJA18285a.1"/>
    </source>
</evidence>
<evidence type="ECO:0000256" key="2">
    <source>
        <dbReference type="ARBA" id="ARBA00022630"/>
    </source>
</evidence>
<keyword evidence="2" id="KW-0285">Flavoprotein</keyword>
<evidence type="ECO:0000256" key="4">
    <source>
        <dbReference type="ARBA" id="ARBA00022694"/>
    </source>
</evidence>
<evidence type="ECO:0000256" key="5">
    <source>
        <dbReference type="ARBA" id="ARBA00023002"/>
    </source>
</evidence>
<dbReference type="EnsemblMetazoa" id="CJA18285a.1">
    <property type="protein sequence ID" value="CJA18285a.1"/>
    <property type="gene ID" value="WBGene00137489"/>
</dbReference>
<dbReference type="Proteomes" id="UP000005237">
    <property type="component" value="Unassembled WGS sequence"/>
</dbReference>
<dbReference type="CDD" id="cd02801">
    <property type="entry name" value="DUS_like_FMN"/>
    <property type="match status" value="1"/>
</dbReference>
<dbReference type="GO" id="GO:0005737">
    <property type="term" value="C:cytoplasm"/>
    <property type="evidence" value="ECO:0007669"/>
    <property type="project" value="TreeGrafter"/>
</dbReference>
<reference evidence="8" key="1">
    <citation type="submission" date="2010-08" db="EMBL/GenBank/DDBJ databases">
        <authorList>
            <consortium name="Caenorhabditis japonica Sequencing Consortium"/>
            <person name="Wilson R.K."/>
        </authorList>
    </citation>
    <scope>NUCLEOTIDE SEQUENCE [LARGE SCALE GENOMIC DNA]</scope>
    <source>
        <strain evidence="8">DF5081</strain>
    </source>
</reference>
<dbReference type="GO" id="GO:0017150">
    <property type="term" value="F:tRNA dihydrouridine synthase activity"/>
    <property type="evidence" value="ECO:0007669"/>
    <property type="project" value="InterPro"/>
</dbReference>
<evidence type="ECO:0000256" key="3">
    <source>
        <dbReference type="ARBA" id="ARBA00022643"/>
    </source>
</evidence>
<evidence type="ECO:0000256" key="1">
    <source>
        <dbReference type="ARBA" id="ARBA00001917"/>
    </source>
</evidence>
<comment type="cofactor">
    <cofactor evidence="1">
        <name>FMN</name>
        <dbReference type="ChEBI" id="CHEBI:58210"/>
    </cofactor>
</comment>
<dbReference type="PANTHER" id="PTHR45936">
    <property type="entry name" value="TRNA-DIHYDROURIDINE(20) SYNTHASE [NAD(P)+]-LIKE"/>
    <property type="match status" value="1"/>
</dbReference>
<dbReference type="Gene3D" id="3.20.20.70">
    <property type="entry name" value="Aldolase class I"/>
    <property type="match status" value="1"/>
</dbReference>
<dbReference type="Pfam" id="PF01207">
    <property type="entry name" value="Dus"/>
    <property type="match status" value="1"/>
</dbReference>
<dbReference type="GO" id="GO:0050660">
    <property type="term" value="F:flavin adenine dinucleotide binding"/>
    <property type="evidence" value="ECO:0007669"/>
    <property type="project" value="InterPro"/>
</dbReference>
<keyword evidence="3" id="KW-0288">FMN</keyword>
<dbReference type="PANTHER" id="PTHR45936:SF1">
    <property type="entry name" value="TRNA-DIHYDROURIDINE(20) SYNTHASE [NAD(P)+]-LIKE"/>
    <property type="match status" value="1"/>
</dbReference>
<dbReference type="SUPFAM" id="SSF51395">
    <property type="entry name" value="FMN-linked oxidoreductases"/>
    <property type="match status" value="1"/>
</dbReference>
<dbReference type="AlphaFoldDB" id="A0A8R1I8Y2"/>
<dbReference type="InterPro" id="IPR018517">
    <property type="entry name" value="tRNA_hU_synthase_CS"/>
</dbReference>
<protein>
    <submittedName>
        <fullName evidence="7">Dus domain-containing protein</fullName>
    </submittedName>
</protein>